<sequence>MKRFLKYLILIILFTYGLMYFLDLIYTELYRNGHPRNKLQNELKLKDQHYDIGFYGSSRIERHINCELIEKLTGKTCVNLGFAGANLADMKMLAEINKSNGVTFDTIFFQIDYNYNFENYSPYFLANLAPYLDEAFVEHVFSKRDEYGYYKWIPFYKYMRNEKVLGVRELISVLLQTKNGRNTNIGYRPLKGVGLAVRGKFPDSLKHQNSKVIGLEKLYPSGMLYFFTAPYCQNIQNREISLGLAGKIKNYRNYHDLFDNNAEYFYDCGHLNDKGAEAFTEQLIFDYNF</sequence>
<comment type="caution">
    <text evidence="2">The sequence shown here is derived from an EMBL/GenBank/DDBJ whole genome shotgun (WGS) entry which is preliminary data.</text>
</comment>
<proteinExistence type="predicted"/>
<accession>A0A9X1V0V1</accession>
<reference evidence="2" key="1">
    <citation type="submission" date="2022-03" db="EMBL/GenBank/DDBJ databases">
        <title>Gramella crocea sp. nov., isolated from activated sludge of a seafood processing plant.</title>
        <authorList>
            <person name="Zhang X."/>
        </authorList>
    </citation>
    <scope>NUCLEOTIDE SEQUENCE</scope>
    <source>
        <strain evidence="2">YJ019</strain>
    </source>
</reference>
<protein>
    <submittedName>
        <fullName evidence="2">Uncharacterized protein</fullName>
    </submittedName>
</protein>
<keyword evidence="3" id="KW-1185">Reference proteome</keyword>
<evidence type="ECO:0000256" key="1">
    <source>
        <dbReference type="SAM" id="Phobius"/>
    </source>
</evidence>
<dbReference type="Proteomes" id="UP001139226">
    <property type="component" value="Unassembled WGS sequence"/>
</dbReference>
<name>A0A9X1V0V1_9FLAO</name>
<dbReference type="EMBL" id="JAKVTV010000001">
    <property type="protein sequence ID" value="MCH4821571.1"/>
    <property type="molecule type" value="Genomic_DNA"/>
</dbReference>
<evidence type="ECO:0000313" key="3">
    <source>
        <dbReference type="Proteomes" id="UP001139226"/>
    </source>
</evidence>
<keyword evidence="1" id="KW-1133">Transmembrane helix</keyword>
<dbReference type="AlphaFoldDB" id="A0A9X1V0V1"/>
<evidence type="ECO:0000313" key="2">
    <source>
        <dbReference type="EMBL" id="MCH4821571.1"/>
    </source>
</evidence>
<organism evidence="2 3">
    <name type="scientific">Christiangramia lutea</name>
    <dbReference type="NCBI Taxonomy" id="1607951"/>
    <lineage>
        <taxon>Bacteria</taxon>
        <taxon>Pseudomonadati</taxon>
        <taxon>Bacteroidota</taxon>
        <taxon>Flavobacteriia</taxon>
        <taxon>Flavobacteriales</taxon>
        <taxon>Flavobacteriaceae</taxon>
        <taxon>Christiangramia</taxon>
    </lineage>
</organism>
<gene>
    <name evidence="2" type="ORF">ML462_00160</name>
</gene>
<keyword evidence="1" id="KW-0812">Transmembrane</keyword>
<keyword evidence="1" id="KW-0472">Membrane</keyword>
<feature type="transmembrane region" description="Helical" evidence="1">
    <location>
        <begin position="7"/>
        <end position="26"/>
    </location>
</feature>
<dbReference type="RefSeq" id="WP_240711711.1">
    <property type="nucleotide sequence ID" value="NZ_JAKVTV010000001.1"/>
</dbReference>